<protein>
    <submittedName>
        <fullName evidence="2">Uncharacterized protein</fullName>
    </submittedName>
</protein>
<dbReference type="AlphaFoldDB" id="A0A0K1PZ88"/>
<accession>A0A0K1PZ88</accession>
<dbReference type="EMBL" id="CP012333">
    <property type="protein sequence ID" value="AKU98838.1"/>
    <property type="molecule type" value="Genomic_DNA"/>
</dbReference>
<organism evidence="2 3">
    <name type="scientific">Labilithrix luteola</name>
    <dbReference type="NCBI Taxonomy" id="1391654"/>
    <lineage>
        <taxon>Bacteria</taxon>
        <taxon>Pseudomonadati</taxon>
        <taxon>Myxococcota</taxon>
        <taxon>Polyangia</taxon>
        <taxon>Polyangiales</taxon>
        <taxon>Labilitrichaceae</taxon>
        <taxon>Labilithrix</taxon>
    </lineage>
</organism>
<reference evidence="2 3" key="1">
    <citation type="submission" date="2015-08" db="EMBL/GenBank/DDBJ databases">
        <authorList>
            <person name="Babu N.S."/>
            <person name="Beckwith C.J."/>
            <person name="Beseler K.G."/>
            <person name="Brison A."/>
            <person name="Carone J.V."/>
            <person name="Caskin T.P."/>
            <person name="Diamond M."/>
            <person name="Durham M.E."/>
            <person name="Foxe J.M."/>
            <person name="Go M."/>
            <person name="Henderson B.A."/>
            <person name="Jones I.B."/>
            <person name="McGettigan J.A."/>
            <person name="Micheletti S.J."/>
            <person name="Nasrallah M.E."/>
            <person name="Ortiz D."/>
            <person name="Piller C.R."/>
            <person name="Privatt S.R."/>
            <person name="Schneider S.L."/>
            <person name="Sharp S."/>
            <person name="Smith T.C."/>
            <person name="Stanton J.D."/>
            <person name="Ullery H.E."/>
            <person name="Wilson R.J."/>
            <person name="Serrano M.G."/>
            <person name="Buck G."/>
            <person name="Lee V."/>
            <person name="Wang Y."/>
            <person name="Carvalho R."/>
            <person name="Voegtly L."/>
            <person name="Shi R."/>
            <person name="Duckworth R."/>
            <person name="Johnson A."/>
            <person name="Loviza R."/>
            <person name="Walstead R."/>
            <person name="Shah Z."/>
            <person name="Kiflezghi M."/>
            <person name="Wade K."/>
            <person name="Ball S.L."/>
            <person name="Bradley K.W."/>
            <person name="Asai D.J."/>
            <person name="Bowman C.A."/>
            <person name="Russell D.A."/>
            <person name="Pope W.H."/>
            <person name="Jacobs-Sera D."/>
            <person name="Hendrix R.W."/>
            <person name="Hatfull G.F."/>
        </authorList>
    </citation>
    <scope>NUCLEOTIDE SEQUENCE [LARGE SCALE GENOMIC DNA]</scope>
    <source>
        <strain evidence="2 3">DSM 27648</strain>
    </source>
</reference>
<proteinExistence type="predicted"/>
<keyword evidence="3" id="KW-1185">Reference proteome</keyword>
<name>A0A0K1PZ88_9BACT</name>
<sequence length="67" mass="7611">MDDESANATSTRIASDIDEHHGEFAHDPPWSEIHVYGTPLSHELEQVFRELGATEFEPTKDGFISRR</sequence>
<evidence type="ECO:0000256" key="1">
    <source>
        <dbReference type="SAM" id="MobiDB-lite"/>
    </source>
</evidence>
<evidence type="ECO:0000313" key="2">
    <source>
        <dbReference type="EMBL" id="AKU98838.1"/>
    </source>
</evidence>
<feature type="region of interest" description="Disordered" evidence="1">
    <location>
        <begin position="1"/>
        <end position="27"/>
    </location>
</feature>
<feature type="compositionally biased region" description="Polar residues" evidence="1">
    <location>
        <begin position="1"/>
        <end position="13"/>
    </location>
</feature>
<feature type="compositionally biased region" description="Basic and acidic residues" evidence="1">
    <location>
        <begin position="15"/>
        <end position="26"/>
    </location>
</feature>
<evidence type="ECO:0000313" key="3">
    <source>
        <dbReference type="Proteomes" id="UP000064967"/>
    </source>
</evidence>
<dbReference type="Proteomes" id="UP000064967">
    <property type="component" value="Chromosome"/>
</dbReference>
<dbReference type="KEGG" id="llu:AKJ09_05502"/>
<gene>
    <name evidence="2" type="ORF">AKJ09_05502</name>
</gene>